<dbReference type="InterPro" id="IPR004115">
    <property type="entry name" value="GAD-like_sf"/>
</dbReference>
<feature type="domain" description="Aminoacyl-transfer RNA synthetases class-II family profile" evidence="7">
    <location>
        <begin position="177"/>
        <end position="580"/>
    </location>
</feature>
<proteinExistence type="inferred from homology"/>
<gene>
    <name evidence="8" type="ORF">O3M35_005469</name>
</gene>
<dbReference type="GO" id="GO:0005739">
    <property type="term" value="C:mitochondrion"/>
    <property type="evidence" value="ECO:0007669"/>
    <property type="project" value="TreeGrafter"/>
</dbReference>
<evidence type="ECO:0000256" key="5">
    <source>
        <dbReference type="ARBA" id="ARBA00022917"/>
    </source>
</evidence>
<dbReference type="CDD" id="cd04317">
    <property type="entry name" value="EcAspRS_like_N"/>
    <property type="match status" value="1"/>
</dbReference>
<accession>A0AAW1DM08</accession>
<sequence>MHLSKNIFFVMKNFSKILSTSKTIIFTRNVHNKKINSYSNRTHTCGEITKENLNQMVTICGWLQYQRMNQFVIVRDAYGSLQAFIPEERHDIRQELSKTPLESVVQICGKVVPRPEHQINKKMVTGEIEISVDDYKVLNSVRNSLPFSIRDYNKANEATRLKYRYMDLRFPVMQKILRFRSSLLMKMREFLIDHEFVEVETPTLFKKTPGGAQEFIVPTRFPGDFYSLVQSPQQLKQLLMVGGVDRYFQMARCYRDESARPDRQPEFTQLDIEMSFSDSDKIMALIEDLLRYSWPKECGTLNTPFQRITYNYALEKYGTDQPALLSEFPIISLNESNAENVVVGIIISTGGDNITSSFRKQCEQLNRQYFKDSKLFILKFSNNHQWKRSLDKAGITVNDDKLKENNVRENDIIMITAGPKLNSLKLLGKLRVMHINNLRRENVSGIWNQNSSSPVWIVDFPLFEINNEDGSLKPVHHPFTSPSTESMHLLKKSPLQVRGLHYDLVLNGYEIGGGSVRIHDSDLQTYILKDVLKYSVEDLNHLIEALGSGAPPHAGIALGIDRLVAILTGANSIRDVIAFPKTAEGRDHLTGAPSPVSQQDLDLYGISVNQKKQVLSYKP</sequence>
<dbReference type="PANTHER" id="PTHR22594">
    <property type="entry name" value="ASPARTYL/LYSYL-TRNA SYNTHETASE"/>
    <property type="match status" value="1"/>
</dbReference>
<dbReference type="InterPro" id="IPR045864">
    <property type="entry name" value="aa-tRNA-synth_II/BPL/LPL"/>
</dbReference>
<evidence type="ECO:0000256" key="2">
    <source>
        <dbReference type="ARBA" id="ARBA00022598"/>
    </source>
</evidence>
<name>A0AAW1DM08_9HEMI</name>
<evidence type="ECO:0000256" key="4">
    <source>
        <dbReference type="ARBA" id="ARBA00022840"/>
    </source>
</evidence>
<evidence type="ECO:0000313" key="8">
    <source>
        <dbReference type="EMBL" id="KAK9510745.1"/>
    </source>
</evidence>
<dbReference type="SUPFAM" id="SSF55681">
    <property type="entry name" value="Class II aaRS and biotin synthetases"/>
    <property type="match status" value="1"/>
</dbReference>
<keyword evidence="9" id="KW-1185">Reference proteome</keyword>
<dbReference type="InterPro" id="IPR004364">
    <property type="entry name" value="Aa-tRNA-synt_II"/>
</dbReference>
<evidence type="ECO:0000256" key="6">
    <source>
        <dbReference type="ARBA" id="ARBA00023146"/>
    </source>
</evidence>
<dbReference type="GO" id="GO:0006422">
    <property type="term" value="P:aspartyl-tRNA aminoacylation"/>
    <property type="evidence" value="ECO:0007669"/>
    <property type="project" value="TreeGrafter"/>
</dbReference>
<dbReference type="InterPro" id="IPR012340">
    <property type="entry name" value="NA-bd_OB-fold"/>
</dbReference>
<protein>
    <recommendedName>
        <fullName evidence="7">Aminoacyl-transfer RNA synthetases class-II family profile domain-containing protein</fullName>
    </recommendedName>
</protein>
<dbReference type="InterPro" id="IPR002312">
    <property type="entry name" value="Asp/Asn-tRNA-synth_IIb"/>
</dbReference>
<dbReference type="AlphaFoldDB" id="A0AAW1DM08"/>
<dbReference type="PROSITE" id="PS50862">
    <property type="entry name" value="AA_TRNA_LIGASE_II"/>
    <property type="match status" value="1"/>
</dbReference>
<reference evidence="8 9" key="1">
    <citation type="submission" date="2022-12" db="EMBL/GenBank/DDBJ databases">
        <title>Chromosome-level genome assembly of true bugs.</title>
        <authorList>
            <person name="Ma L."/>
            <person name="Li H."/>
        </authorList>
    </citation>
    <scope>NUCLEOTIDE SEQUENCE [LARGE SCALE GENOMIC DNA]</scope>
    <source>
        <strain evidence="8">Lab_2022b</strain>
    </source>
</reference>
<dbReference type="InterPro" id="IPR004365">
    <property type="entry name" value="NA-bd_OB_tRNA"/>
</dbReference>
<dbReference type="NCBIfam" id="TIGR00459">
    <property type="entry name" value="aspS_bact"/>
    <property type="match status" value="1"/>
</dbReference>
<dbReference type="GO" id="GO:0003676">
    <property type="term" value="F:nucleic acid binding"/>
    <property type="evidence" value="ECO:0007669"/>
    <property type="project" value="InterPro"/>
</dbReference>
<comment type="similarity">
    <text evidence="1">Belongs to the class-II aminoacyl-tRNA synthetase family. Type 1 subfamily.</text>
</comment>
<dbReference type="InterPro" id="IPR004524">
    <property type="entry name" value="Asp-tRNA-ligase_1"/>
</dbReference>
<dbReference type="Pfam" id="PF01336">
    <property type="entry name" value="tRNA_anti-codon"/>
    <property type="match status" value="1"/>
</dbReference>
<keyword evidence="6" id="KW-0030">Aminoacyl-tRNA synthetase</keyword>
<keyword evidence="4" id="KW-0067">ATP-binding</keyword>
<dbReference type="Gene3D" id="3.30.1360.30">
    <property type="entry name" value="GAD-like domain"/>
    <property type="match status" value="1"/>
</dbReference>
<keyword evidence="5" id="KW-0648">Protein biosynthesis</keyword>
<organism evidence="8 9">
    <name type="scientific">Rhynocoris fuscipes</name>
    <dbReference type="NCBI Taxonomy" id="488301"/>
    <lineage>
        <taxon>Eukaryota</taxon>
        <taxon>Metazoa</taxon>
        <taxon>Ecdysozoa</taxon>
        <taxon>Arthropoda</taxon>
        <taxon>Hexapoda</taxon>
        <taxon>Insecta</taxon>
        <taxon>Pterygota</taxon>
        <taxon>Neoptera</taxon>
        <taxon>Paraneoptera</taxon>
        <taxon>Hemiptera</taxon>
        <taxon>Heteroptera</taxon>
        <taxon>Panheteroptera</taxon>
        <taxon>Cimicomorpha</taxon>
        <taxon>Reduviidae</taxon>
        <taxon>Harpactorinae</taxon>
        <taxon>Harpactorini</taxon>
        <taxon>Rhynocoris</taxon>
    </lineage>
</organism>
<dbReference type="InterPro" id="IPR006195">
    <property type="entry name" value="aa-tRNA-synth_II"/>
</dbReference>
<evidence type="ECO:0000313" key="9">
    <source>
        <dbReference type="Proteomes" id="UP001461498"/>
    </source>
</evidence>
<dbReference type="Pfam" id="PF00152">
    <property type="entry name" value="tRNA-synt_2"/>
    <property type="match status" value="1"/>
</dbReference>
<dbReference type="GO" id="GO:0005524">
    <property type="term" value="F:ATP binding"/>
    <property type="evidence" value="ECO:0007669"/>
    <property type="project" value="UniProtKB-KW"/>
</dbReference>
<dbReference type="InterPro" id="IPR047090">
    <property type="entry name" value="AspRS_core"/>
</dbReference>
<dbReference type="Proteomes" id="UP001461498">
    <property type="component" value="Unassembled WGS sequence"/>
</dbReference>
<evidence type="ECO:0000256" key="3">
    <source>
        <dbReference type="ARBA" id="ARBA00022741"/>
    </source>
</evidence>
<dbReference type="Gene3D" id="2.40.50.140">
    <property type="entry name" value="Nucleic acid-binding proteins"/>
    <property type="match status" value="1"/>
</dbReference>
<dbReference type="NCBIfam" id="NF001750">
    <property type="entry name" value="PRK00476.1"/>
    <property type="match status" value="1"/>
</dbReference>
<dbReference type="EMBL" id="JAPXFL010000002">
    <property type="protein sequence ID" value="KAK9510745.1"/>
    <property type="molecule type" value="Genomic_DNA"/>
</dbReference>
<evidence type="ECO:0000256" key="1">
    <source>
        <dbReference type="ARBA" id="ARBA00006303"/>
    </source>
</evidence>
<dbReference type="Gene3D" id="3.30.930.10">
    <property type="entry name" value="Bira Bifunctional Protein, Domain 2"/>
    <property type="match status" value="1"/>
</dbReference>
<dbReference type="CDD" id="cd00777">
    <property type="entry name" value="AspRS_core"/>
    <property type="match status" value="1"/>
</dbReference>
<dbReference type="PRINTS" id="PR01042">
    <property type="entry name" value="TRNASYNTHASP"/>
</dbReference>
<dbReference type="InterPro" id="IPR047089">
    <property type="entry name" value="Asp-tRNA-ligase_1_N"/>
</dbReference>
<keyword evidence="3" id="KW-0547">Nucleotide-binding</keyword>
<evidence type="ECO:0000259" key="7">
    <source>
        <dbReference type="PROSITE" id="PS50862"/>
    </source>
</evidence>
<dbReference type="HAMAP" id="MF_00044">
    <property type="entry name" value="Asp_tRNA_synth_type1"/>
    <property type="match status" value="1"/>
</dbReference>
<dbReference type="SUPFAM" id="SSF50249">
    <property type="entry name" value="Nucleic acid-binding proteins"/>
    <property type="match status" value="1"/>
</dbReference>
<comment type="caution">
    <text evidence="8">The sequence shown here is derived from an EMBL/GenBank/DDBJ whole genome shotgun (WGS) entry which is preliminary data.</text>
</comment>
<dbReference type="GO" id="GO:0004815">
    <property type="term" value="F:aspartate-tRNA ligase activity"/>
    <property type="evidence" value="ECO:0007669"/>
    <property type="project" value="TreeGrafter"/>
</dbReference>
<dbReference type="PANTHER" id="PTHR22594:SF5">
    <property type="entry name" value="ASPARTATE--TRNA LIGASE, MITOCHONDRIAL"/>
    <property type="match status" value="1"/>
</dbReference>
<keyword evidence="2" id="KW-0436">Ligase</keyword>